<evidence type="ECO:0000256" key="1">
    <source>
        <dbReference type="SAM" id="MobiDB-lite"/>
    </source>
</evidence>
<name>A0ABT9V9L1_9BACL</name>
<dbReference type="Proteomes" id="UP001231362">
    <property type="component" value="Unassembled WGS sequence"/>
</dbReference>
<organism evidence="2 3">
    <name type="scientific">Anoxybacillus andreesenii</name>
    <dbReference type="NCBI Taxonomy" id="1325932"/>
    <lineage>
        <taxon>Bacteria</taxon>
        <taxon>Bacillati</taxon>
        <taxon>Bacillota</taxon>
        <taxon>Bacilli</taxon>
        <taxon>Bacillales</taxon>
        <taxon>Anoxybacillaceae</taxon>
        <taxon>Anoxybacillus</taxon>
    </lineage>
</organism>
<feature type="region of interest" description="Disordered" evidence="1">
    <location>
        <begin position="1"/>
        <end position="40"/>
    </location>
</feature>
<evidence type="ECO:0000313" key="3">
    <source>
        <dbReference type="Proteomes" id="UP001231362"/>
    </source>
</evidence>
<reference evidence="2 3" key="1">
    <citation type="submission" date="2023-07" db="EMBL/GenBank/DDBJ databases">
        <title>Genomic Encyclopedia of Type Strains, Phase IV (KMG-IV): sequencing the most valuable type-strain genomes for metagenomic binning, comparative biology and taxonomic classification.</title>
        <authorList>
            <person name="Goeker M."/>
        </authorList>
    </citation>
    <scope>NUCLEOTIDE SEQUENCE [LARGE SCALE GENOMIC DNA]</scope>
    <source>
        <strain evidence="2 3">DSM 23948</strain>
    </source>
</reference>
<gene>
    <name evidence="2" type="ORF">J2S07_003993</name>
</gene>
<protein>
    <submittedName>
        <fullName evidence="2">Uncharacterized protein</fullName>
    </submittedName>
</protein>
<accession>A0ABT9V9L1</accession>
<dbReference type="EMBL" id="JAUSTU010000033">
    <property type="protein sequence ID" value="MDQ0157648.1"/>
    <property type="molecule type" value="Genomic_DNA"/>
</dbReference>
<evidence type="ECO:0000313" key="2">
    <source>
        <dbReference type="EMBL" id="MDQ0157648.1"/>
    </source>
</evidence>
<sequence length="40" mass="4774">MLLLDKEMKRAKEKVQNPVPDHNLEKSPECEKRVKKARKQ</sequence>
<comment type="caution">
    <text evidence="2">The sequence shown here is derived from an EMBL/GenBank/DDBJ whole genome shotgun (WGS) entry which is preliminary data.</text>
</comment>
<proteinExistence type="predicted"/>
<keyword evidence="3" id="KW-1185">Reference proteome</keyword>
<feature type="compositionally biased region" description="Basic and acidic residues" evidence="1">
    <location>
        <begin position="22"/>
        <end position="32"/>
    </location>
</feature>
<feature type="compositionally biased region" description="Basic and acidic residues" evidence="1">
    <location>
        <begin position="1"/>
        <end position="15"/>
    </location>
</feature>